<feature type="compositionally biased region" description="Polar residues" evidence="6">
    <location>
        <begin position="1"/>
        <end position="11"/>
    </location>
</feature>
<evidence type="ECO:0000259" key="7">
    <source>
        <dbReference type="PROSITE" id="PS50928"/>
    </source>
</evidence>
<feature type="transmembrane region" description="Helical" evidence="5">
    <location>
        <begin position="284"/>
        <end position="306"/>
    </location>
</feature>
<dbReference type="AlphaFoldDB" id="A0A2C9D6B7"/>
<dbReference type="InterPro" id="IPR052730">
    <property type="entry name" value="Sugar_ABC_transporter"/>
</dbReference>
<feature type="transmembrane region" description="Helical" evidence="5">
    <location>
        <begin position="224"/>
        <end position="246"/>
    </location>
</feature>
<dbReference type="InterPro" id="IPR000515">
    <property type="entry name" value="MetI-like"/>
</dbReference>
<evidence type="ECO:0000313" key="8">
    <source>
        <dbReference type="EMBL" id="SON55688.1"/>
    </source>
</evidence>
<dbReference type="PROSITE" id="PS50928">
    <property type="entry name" value="ABC_TM1"/>
    <property type="match status" value="1"/>
</dbReference>
<gene>
    <name evidence="8" type="primary">sugA_2</name>
    <name evidence="8" type="ORF">HDIA_2147</name>
</gene>
<dbReference type="InterPro" id="IPR035906">
    <property type="entry name" value="MetI-like_sf"/>
</dbReference>
<name>A0A2C9D6B7_9HYPH</name>
<feature type="region of interest" description="Disordered" evidence="6">
    <location>
        <begin position="1"/>
        <end position="22"/>
    </location>
</feature>
<dbReference type="GO" id="GO:0055085">
    <property type="term" value="P:transmembrane transport"/>
    <property type="evidence" value="ECO:0007669"/>
    <property type="project" value="InterPro"/>
</dbReference>
<keyword evidence="3 5" id="KW-1133">Transmembrane helix</keyword>
<dbReference type="KEGG" id="hdi:HDIA_2147"/>
<proteinExistence type="inferred from homology"/>
<dbReference type="GO" id="GO:0005886">
    <property type="term" value="C:plasma membrane"/>
    <property type="evidence" value="ECO:0007669"/>
    <property type="project" value="UniProtKB-SubCell"/>
</dbReference>
<comment type="similarity">
    <text evidence="5">Belongs to the binding-protein-dependent transport system permease family.</text>
</comment>
<evidence type="ECO:0000256" key="5">
    <source>
        <dbReference type="RuleBase" id="RU363032"/>
    </source>
</evidence>
<keyword evidence="4 5" id="KW-0472">Membrane</keyword>
<feature type="transmembrane region" description="Helical" evidence="5">
    <location>
        <begin position="178"/>
        <end position="203"/>
    </location>
</feature>
<evidence type="ECO:0000256" key="2">
    <source>
        <dbReference type="ARBA" id="ARBA00022692"/>
    </source>
</evidence>
<evidence type="ECO:0000313" key="9">
    <source>
        <dbReference type="Proteomes" id="UP000223606"/>
    </source>
</evidence>
<feature type="transmembrane region" description="Helical" evidence="5">
    <location>
        <begin position="91"/>
        <end position="116"/>
    </location>
</feature>
<organism evidence="8 9">
    <name type="scientific">Hartmannibacter diazotrophicus</name>
    <dbReference type="NCBI Taxonomy" id="1482074"/>
    <lineage>
        <taxon>Bacteria</taxon>
        <taxon>Pseudomonadati</taxon>
        <taxon>Pseudomonadota</taxon>
        <taxon>Alphaproteobacteria</taxon>
        <taxon>Hyphomicrobiales</taxon>
        <taxon>Pleomorphomonadaceae</taxon>
        <taxon>Hartmannibacter</taxon>
    </lineage>
</organism>
<dbReference type="EMBL" id="LT960614">
    <property type="protein sequence ID" value="SON55688.1"/>
    <property type="molecule type" value="Genomic_DNA"/>
</dbReference>
<dbReference type="SUPFAM" id="SSF161098">
    <property type="entry name" value="MetI-like"/>
    <property type="match status" value="1"/>
</dbReference>
<evidence type="ECO:0000256" key="3">
    <source>
        <dbReference type="ARBA" id="ARBA00022989"/>
    </source>
</evidence>
<dbReference type="CDD" id="cd06261">
    <property type="entry name" value="TM_PBP2"/>
    <property type="match status" value="1"/>
</dbReference>
<dbReference type="OrthoDB" id="9801818at2"/>
<protein>
    <submittedName>
        <fullName evidence="8">Trehalose transport system permease protein SugA</fullName>
    </submittedName>
</protein>
<dbReference type="Pfam" id="PF00528">
    <property type="entry name" value="BPD_transp_1"/>
    <property type="match status" value="1"/>
</dbReference>
<dbReference type="Proteomes" id="UP000223606">
    <property type="component" value="Chromosome 1"/>
</dbReference>
<dbReference type="PANTHER" id="PTHR43759:SF1">
    <property type="entry name" value="GLUCOSE IMPORT SYSTEM PERMEASE PROTEIN GLCT"/>
    <property type="match status" value="1"/>
</dbReference>
<feature type="transmembrane region" description="Helical" evidence="5">
    <location>
        <begin position="32"/>
        <end position="58"/>
    </location>
</feature>
<comment type="subcellular location">
    <subcellularLocation>
        <location evidence="1 5">Cell membrane</location>
        <topology evidence="1 5">Multi-pass membrane protein</topology>
    </subcellularLocation>
</comment>
<reference evidence="9" key="1">
    <citation type="submission" date="2017-09" db="EMBL/GenBank/DDBJ databases">
        <title>Genome sequence of Nannocystis excedens DSM 71.</title>
        <authorList>
            <person name="Blom J."/>
        </authorList>
    </citation>
    <scope>NUCLEOTIDE SEQUENCE [LARGE SCALE GENOMIC DNA]</scope>
    <source>
        <strain evidence="9">type strain: E19</strain>
    </source>
</reference>
<evidence type="ECO:0000256" key="4">
    <source>
        <dbReference type="ARBA" id="ARBA00023136"/>
    </source>
</evidence>
<accession>A0A2C9D6B7</accession>
<sequence length="316" mass="35405">MEQAKSTTVPQTADGPADAAPKRLAHHKDSPWYPYLLIAPTFLTLLVVSLVPFLYMAYISLHEARYGKIRDFVWFGNFETLLTDGRFWNSMGVAFTVVGIAVPIEFMLGLIGALVLSQKIRMRNILIPFLFIPSMMAPIIVGLVWKTMLAGSWGFVSYNILEHFGLLTDTSVFASPDLALYGIIFVDIWEWTPFMVLTFFAGMQALPVNPYRAAAVDGANPVQMFFKLTLPMLSPLLVVIGMLRVIDAFKIYDTIFILTSGGPGITTESPSILGYKYTFDFWNIGQASALAVVIWAIFFVFCNIFYQVAKKRLNVF</sequence>
<feature type="transmembrane region" description="Helical" evidence="5">
    <location>
        <begin position="125"/>
        <end position="145"/>
    </location>
</feature>
<feature type="domain" description="ABC transmembrane type-1" evidence="7">
    <location>
        <begin position="87"/>
        <end position="305"/>
    </location>
</feature>
<keyword evidence="9" id="KW-1185">Reference proteome</keyword>
<evidence type="ECO:0000256" key="1">
    <source>
        <dbReference type="ARBA" id="ARBA00004651"/>
    </source>
</evidence>
<evidence type="ECO:0000256" key="6">
    <source>
        <dbReference type="SAM" id="MobiDB-lite"/>
    </source>
</evidence>
<dbReference type="RefSeq" id="WP_099556160.1">
    <property type="nucleotide sequence ID" value="NZ_LT960614.1"/>
</dbReference>
<dbReference type="Gene3D" id="1.10.3720.10">
    <property type="entry name" value="MetI-like"/>
    <property type="match status" value="1"/>
</dbReference>
<dbReference type="PANTHER" id="PTHR43759">
    <property type="entry name" value="TREHALOSE TRANSPORT SYSTEM PERMEASE PROTEIN SUGA"/>
    <property type="match status" value="1"/>
</dbReference>
<keyword evidence="2 5" id="KW-0812">Transmembrane</keyword>
<keyword evidence="5" id="KW-0813">Transport</keyword>